<dbReference type="PROSITE" id="PS50198">
    <property type="entry name" value="PPIC_PPIASE_2"/>
    <property type="match status" value="2"/>
</dbReference>
<keyword evidence="3 7" id="KW-0574">Periplasm</keyword>
<keyword evidence="8" id="KW-1133">Transmembrane helix</keyword>
<reference evidence="10" key="1">
    <citation type="submission" date="2022-11" db="EMBL/GenBank/DDBJ databases">
        <title>The whole genome sequencing of pests is an important tool to study the evolution of the plant-insect interaction and insecticide resistance.</title>
        <authorList>
            <person name="Kananovich Y."/>
        </authorList>
    </citation>
    <scope>NUCLEOTIDE SEQUENCE</scope>
    <source>
        <strain evidence="10">BSU_Mac_2017</strain>
    </source>
</reference>
<proteinExistence type="inferred from homology"/>
<dbReference type="Pfam" id="PF13616">
    <property type="entry name" value="Rotamase_3"/>
    <property type="match status" value="1"/>
</dbReference>
<feature type="domain" description="PpiC" evidence="9">
    <location>
        <begin position="190"/>
        <end position="291"/>
    </location>
</feature>
<evidence type="ECO:0000256" key="8">
    <source>
        <dbReference type="SAM" id="Phobius"/>
    </source>
</evidence>
<dbReference type="GO" id="GO:0030288">
    <property type="term" value="C:outer membrane-bounded periplasmic space"/>
    <property type="evidence" value="ECO:0007669"/>
    <property type="project" value="InterPro"/>
</dbReference>
<dbReference type="GO" id="GO:0006457">
    <property type="term" value="P:protein folding"/>
    <property type="evidence" value="ECO:0007669"/>
    <property type="project" value="UniProtKB-UniRule"/>
</dbReference>
<evidence type="ECO:0000256" key="6">
    <source>
        <dbReference type="ARBA" id="ARBA00023235"/>
    </source>
</evidence>
<dbReference type="PANTHER" id="PTHR47637">
    <property type="entry name" value="CHAPERONE SURA"/>
    <property type="match status" value="1"/>
</dbReference>
<keyword evidence="8" id="KW-0472">Membrane</keyword>
<feature type="domain" description="PpiC" evidence="9">
    <location>
        <begin position="300"/>
        <end position="400"/>
    </location>
</feature>
<dbReference type="AlphaFoldDB" id="A0AAJ5PTK7"/>
<gene>
    <name evidence="7" type="primary">surA</name>
    <name evidence="10" type="ORF">OW721_00710</name>
</gene>
<sequence>MKIFWYKTLIYKRRIVMKVCIFLFFYIFTGIFYVLAKDNHIDHIAAIVNDQIILNSDVNKILFLLKKEGGNFEIPLRNNFLKEKVVHKLIADSLILQEANRMNIQVTAEQIDSVIKNIAAKKNISFKQLKNHILFHNLHDHLYYDNYMNNIEKLLKIKIIQDYQLRKRINITEQEINFIFKKLVESNKKLKKINLSYILLPFSKKDSDDIIKSRKEIAEKIVNKLQKGYNFEKLFVNCKKNRSIFLVKESFWMHFLDIQNNFSETLNIFKNGQILGPFLGDKGFYILKVNNIKNNNETIETEFYMQHCLVKPSIILTDAESKKNIFSIYKNIKKGLYNFDDAVRNLSHDSYSSNKKGDLGWISKELFGFNFNKELLYLNKNEISKPIKSDFGWHIFKLLDKRQVDQFYNFKKKQAYNILLNQKMKLEKHKWIEELKNVAYIKIISS</sequence>
<feature type="transmembrane region" description="Helical" evidence="8">
    <location>
        <begin position="15"/>
        <end position="36"/>
    </location>
</feature>
<protein>
    <recommendedName>
        <fullName evidence="7">Chaperone SurA</fullName>
    </recommendedName>
    <alternativeName>
        <fullName evidence="7">Peptidyl-prolyl cis-trans isomerase SurA</fullName>
        <shortName evidence="7">PPIase SurA</shortName>
        <ecNumber evidence="7">5.2.1.8</ecNumber>
    </alternativeName>
    <alternativeName>
        <fullName evidence="7">Rotamase SurA</fullName>
    </alternativeName>
</protein>
<dbReference type="Proteomes" id="UP001163094">
    <property type="component" value="Chromosome"/>
</dbReference>
<evidence type="ECO:0000256" key="1">
    <source>
        <dbReference type="ARBA" id="ARBA00022729"/>
    </source>
</evidence>
<dbReference type="GO" id="GO:0042277">
    <property type="term" value="F:peptide binding"/>
    <property type="evidence" value="ECO:0007669"/>
    <property type="project" value="InterPro"/>
</dbReference>
<keyword evidence="1 7" id="KW-0732">Signal</keyword>
<dbReference type="EMBL" id="CP113409">
    <property type="protein sequence ID" value="WAI11904.1"/>
    <property type="molecule type" value="Genomic_DNA"/>
</dbReference>
<dbReference type="Gene3D" id="1.10.4030.10">
    <property type="entry name" value="Porin chaperone SurA, peptide-binding domain"/>
    <property type="match status" value="1"/>
</dbReference>
<dbReference type="InterPro" id="IPR000297">
    <property type="entry name" value="PPIase_PpiC"/>
</dbReference>
<comment type="function">
    <text evidence="7">Chaperone involved in the correct folding and assembly of outer membrane proteins. Recognizes specific patterns of aromatic residues and the orientation of their side chains, which are found more frequently in integral outer membrane proteins. May act in both early periplasmic and late outer membrane-associated steps of protein maturation.</text>
</comment>
<keyword evidence="4 7" id="KW-0697">Rotamase</keyword>
<dbReference type="HAMAP" id="MF_01183">
    <property type="entry name" value="Chaperone_SurA"/>
    <property type="match status" value="1"/>
</dbReference>
<keyword evidence="8" id="KW-0812">Transmembrane</keyword>
<dbReference type="EC" id="5.2.1.8" evidence="7"/>
<evidence type="ECO:0000313" key="10">
    <source>
        <dbReference type="EMBL" id="WAI11904.1"/>
    </source>
</evidence>
<keyword evidence="6 7" id="KW-0413">Isomerase</keyword>
<dbReference type="Pfam" id="PF00639">
    <property type="entry name" value="Rotamase"/>
    <property type="match status" value="1"/>
</dbReference>
<dbReference type="Pfam" id="PF09312">
    <property type="entry name" value="SurA_N"/>
    <property type="match status" value="1"/>
</dbReference>
<name>A0AAJ5PTK7_9GAMM</name>
<evidence type="ECO:0000259" key="9">
    <source>
        <dbReference type="PROSITE" id="PS50198"/>
    </source>
</evidence>
<dbReference type="InterPro" id="IPR015391">
    <property type="entry name" value="SurA_N"/>
</dbReference>
<dbReference type="InterPro" id="IPR046357">
    <property type="entry name" value="PPIase_dom_sf"/>
</dbReference>
<dbReference type="GO" id="GO:0050821">
    <property type="term" value="P:protein stabilization"/>
    <property type="evidence" value="ECO:0007669"/>
    <property type="project" value="InterPro"/>
</dbReference>
<dbReference type="InterPro" id="IPR027304">
    <property type="entry name" value="Trigger_fact/SurA_dom_sf"/>
</dbReference>
<evidence type="ECO:0000256" key="5">
    <source>
        <dbReference type="ARBA" id="ARBA00023186"/>
    </source>
</evidence>
<dbReference type="GO" id="GO:0051082">
    <property type="term" value="F:unfolded protein binding"/>
    <property type="evidence" value="ECO:0007669"/>
    <property type="project" value="UniProtKB-UniRule"/>
</dbReference>
<accession>A0AAJ5PTK7</accession>
<organism evidence="10 11">
    <name type="scientific">Buchnera aphidicola</name>
    <name type="common">Macrosiphum albifrons</name>
    <dbReference type="NCBI Taxonomy" id="2994844"/>
    <lineage>
        <taxon>Bacteria</taxon>
        <taxon>Pseudomonadati</taxon>
        <taxon>Pseudomonadota</taxon>
        <taxon>Gammaproteobacteria</taxon>
        <taxon>Enterobacterales</taxon>
        <taxon>Erwiniaceae</taxon>
        <taxon>Buchnera</taxon>
    </lineage>
</organism>
<dbReference type="GO" id="GO:0043165">
    <property type="term" value="P:Gram-negative-bacterium-type cell outer membrane assembly"/>
    <property type="evidence" value="ECO:0007669"/>
    <property type="project" value="InterPro"/>
</dbReference>
<comment type="subcellular location">
    <subcellularLocation>
        <location evidence="7">Periplasm</location>
    </subcellularLocation>
    <text evidence="7">Is capable of associating with the outer membrane.</text>
</comment>
<dbReference type="SUPFAM" id="SSF109998">
    <property type="entry name" value="Triger factor/SurA peptide-binding domain-like"/>
    <property type="match status" value="1"/>
</dbReference>
<evidence type="ECO:0000313" key="11">
    <source>
        <dbReference type="Proteomes" id="UP001163094"/>
    </source>
</evidence>
<keyword evidence="5 7" id="KW-0143">Chaperone</keyword>
<evidence type="ECO:0000256" key="7">
    <source>
        <dbReference type="HAMAP-Rule" id="MF_01183"/>
    </source>
</evidence>
<dbReference type="Gene3D" id="3.10.50.40">
    <property type="match status" value="2"/>
</dbReference>
<evidence type="ECO:0000256" key="4">
    <source>
        <dbReference type="ARBA" id="ARBA00023110"/>
    </source>
</evidence>
<dbReference type="GO" id="GO:0003755">
    <property type="term" value="F:peptidyl-prolyl cis-trans isomerase activity"/>
    <property type="evidence" value="ECO:0007669"/>
    <property type="project" value="UniProtKB-UniRule"/>
</dbReference>
<dbReference type="InterPro" id="IPR023034">
    <property type="entry name" value="PPIase_SurA"/>
</dbReference>
<comment type="catalytic activity">
    <reaction evidence="7">
        <text>[protein]-peptidylproline (omega=180) = [protein]-peptidylproline (omega=0)</text>
        <dbReference type="Rhea" id="RHEA:16237"/>
        <dbReference type="Rhea" id="RHEA-COMP:10747"/>
        <dbReference type="Rhea" id="RHEA-COMP:10748"/>
        <dbReference type="ChEBI" id="CHEBI:83833"/>
        <dbReference type="ChEBI" id="CHEBI:83834"/>
        <dbReference type="EC" id="5.2.1.8"/>
    </reaction>
</comment>
<evidence type="ECO:0000256" key="2">
    <source>
        <dbReference type="ARBA" id="ARBA00022737"/>
    </source>
</evidence>
<dbReference type="SUPFAM" id="SSF54534">
    <property type="entry name" value="FKBP-like"/>
    <property type="match status" value="2"/>
</dbReference>
<dbReference type="PANTHER" id="PTHR47637:SF1">
    <property type="entry name" value="CHAPERONE SURA"/>
    <property type="match status" value="1"/>
</dbReference>
<keyword evidence="2 7" id="KW-0677">Repeat</keyword>
<dbReference type="InterPro" id="IPR050280">
    <property type="entry name" value="OMP_Chaperone_SurA"/>
</dbReference>
<evidence type="ECO:0000256" key="3">
    <source>
        <dbReference type="ARBA" id="ARBA00022764"/>
    </source>
</evidence>
<comment type="domain">
    <text evidence="7">The PPIase activity resides only in the second parvulin domain. The N-terminal region and the C-terminal tail are necessary and sufficient for the chaperone activity of SurA. The PPIase activity is dispensable for SurA to function as a chaperone. The N-terminal region and the C-terminal tail are also required for porin recognition.</text>
</comment>